<comment type="caution">
    <text evidence="1">The sequence shown here is derived from an EMBL/GenBank/DDBJ whole genome shotgun (WGS) entry which is preliminary data.</text>
</comment>
<gene>
    <name evidence="1" type="ORF">RFULGI_LOCUS8120</name>
</gene>
<keyword evidence="2" id="KW-1185">Reference proteome</keyword>
<proteinExistence type="predicted"/>
<organism evidence="1 2">
    <name type="scientific">Racocetra fulgida</name>
    <dbReference type="NCBI Taxonomy" id="60492"/>
    <lineage>
        <taxon>Eukaryota</taxon>
        <taxon>Fungi</taxon>
        <taxon>Fungi incertae sedis</taxon>
        <taxon>Mucoromycota</taxon>
        <taxon>Glomeromycotina</taxon>
        <taxon>Glomeromycetes</taxon>
        <taxon>Diversisporales</taxon>
        <taxon>Gigasporaceae</taxon>
        <taxon>Racocetra</taxon>
    </lineage>
</organism>
<evidence type="ECO:0000313" key="2">
    <source>
        <dbReference type="Proteomes" id="UP000789396"/>
    </source>
</evidence>
<dbReference type="OrthoDB" id="426882at2759"/>
<evidence type="ECO:0000313" key="1">
    <source>
        <dbReference type="EMBL" id="CAG8642189.1"/>
    </source>
</evidence>
<dbReference type="Proteomes" id="UP000789396">
    <property type="component" value="Unassembled WGS sequence"/>
</dbReference>
<reference evidence="1" key="1">
    <citation type="submission" date="2021-06" db="EMBL/GenBank/DDBJ databases">
        <authorList>
            <person name="Kallberg Y."/>
            <person name="Tangrot J."/>
            <person name="Rosling A."/>
        </authorList>
    </citation>
    <scope>NUCLEOTIDE SEQUENCE</scope>
    <source>
        <strain evidence="1">IN212</strain>
    </source>
</reference>
<sequence length="211" mass="24131">DVDILIRQIGIEHSWPENQVNSDAIELLPIVKDLCREAITGDPNNQIIFKDSTNQDDVRKKKHITKKMSFDALASRFGIHSSHEPRLNYFKTSADTSSTLRPIPYEEPQSSVNNVELDTKKMYSNSFNIKPIPYTPQKIDISDENNDNPYISRKIELPDENNYDNSDSPKLFMPPPNKKVIGDRMKIKTASGQVYEVDRWCPHAKDDLGAK</sequence>
<feature type="non-terminal residue" evidence="1">
    <location>
        <position position="211"/>
    </location>
</feature>
<accession>A0A9N9DKX7</accession>
<name>A0A9N9DKX7_9GLOM</name>
<dbReference type="EMBL" id="CAJVPZ010012699">
    <property type="protein sequence ID" value="CAG8642189.1"/>
    <property type="molecule type" value="Genomic_DNA"/>
</dbReference>
<protein>
    <submittedName>
        <fullName evidence="1">10304_t:CDS:1</fullName>
    </submittedName>
</protein>
<dbReference type="AlphaFoldDB" id="A0A9N9DKX7"/>
<feature type="non-terminal residue" evidence="1">
    <location>
        <position position="1"/>
    </location>
</feature>